<evidence type="ECO:0000256" key="4">
    <source>
        <dbReference type="SAM" id="Coils"/>
    </source>
</evidence>
<dbReference type="PROSITE" id="PS50082">
    <property type="entry name" value="WD_REPEATS_2"/>
    <property type="match status" value="6"/>
</dbReference>
<dbReference type="AlphaFoldDB" id="A0A556TXE4"/>
<dbReference type="PRINTS" id="PR00320">
    <property type="entry name" value="GPROTEINBRPT"/>
</dbReference>
<dbReference type="PANTHER" id="PTHR14604:SF3">
    <property type="entry name" value="SPERM-ASSOCIATED ANTIGEN 16 PROTEIN"/>
    <property type="match status" value="1"/>
</dbReference>
<keyword evidence="2" id="KW-0677">Repeat</keyword>
<sequence length="593" mass="66731">MAAANDTEAVDGPYYLEKVSIPDDSEDGFEYEEISVEEESVTEEEDLETAAEVLRKFTSECDFVPEQIFSQFQKLYSPVPEAVDDFFRNFLVKMEMSKTLDCFQREWFEKLHKGMLKTNHGGLVSDIYTHNQVLENELQNTQRERDSYKQAAFQAGETIVRLQKERDFHRLQHKRVVQEKNKLIEDIRKLKKHYESFPPALKQLNEKYQTALRQKMLVSIDRDRLSSQVPNLDSSLSNSRTPPGTRRIPKETDSRSPDQTKPVEEVTVTTKHSKDSEFPASTRINPFLPQIKALSAQSTKISGFSMTKSIKAHTLPVNHLALHPNKLLVASASEDHLWRLWEMPEGEMIMTGEGHTGWVSSCSFHPSGHCLATTSEDSTVKIWDFAKSCCVLTLEGHTHITWGCSFHSCGDFVASCSMDNTAKVWDLNSERCRYTLRGHVDSVNSISFLPFSNILLTCSADKSVSLWDARAGLCAQTFYGHRYPCNSATFNALGDMIASCDSFGVVKLWDVRNISAITTVDTGPHASNQVVFSPNGQVLAVASDDYEVKLVEVASSQLSSLLGHNNSVQSVVFDHKGENLFSSGYEGEIFVWS</sequence>
<feature type="compositionally biased region" description="Polar residues" evidence="5">
    <location>
        <begin position="227"/>
        <end position="242"/>
    </location>
</feature>
<dbReference type="InterPro" id="IPR050995">
    <property type="entry name" value="WD-F-box_domain-protein"/>
</dbReference>
<comment type="caution">
    <text evidence="6">The sequence shown here is derived from an EMBL/GenBank/DDBJ whole genome shotgun (WGS) entry which is preliminary data.</text>
</comment>
<dbReference type="InterPro" id="IPR020472">
    <property type="entry name" value="WD40_PAC1"/>
</dbReference>
<proteinExistence type="predicted"/>
<name>A0A556TXE4_BAGYA</name>
<evidence type="ECO:0000256" key="1">
    <source>
        <dbReference type="ARBA" id="ARBA00022574"/>
    </source>
</evidence>
<evidence type="ECO:0000256" key="3">
    <source>
        <dbReference type="PROSITE-ProRule" id="PRU00221"/>
    </source>
</evidence>
<feature type="compositionally biased region" description="Basic and acidic residues" evidence="5">
    <location>
        <begin position="248"/>
        <end position="264"/>
    </location>
</feature>
<dbReference type="FunFam" id="2.130.10.10:FF:001313">
    <property type="entry name" value="Predicted protein"/>
    <property type="match status" value="1"/>
</dbReference>
<dbReference type="InterPro" id="IPR015943">
    <property type="entry name" value="WD40/YVTN_repeat-like_dom_sf"/>
</dbReference>
<dbReference type="SMART" id="SM00320">
    <property type="entry name" value="WD40"/>
    <property type="match status" value="7"/>
</dbReference>
<dbReference type="OrthoDB" id="538223at2759"/>
<dbReference type="CDD" id="cd00200">
    <property type="entry name" value="WD40"/>
    <property type="match status" value="1"/>
</dbReference>
<dbReference type="Pfam" id="PF00400">
    <property type="entry name" value="WD40"/>
    <property type="match status" value="7"/>
</dbReference>
<evidence type="ECO:0000256" key="2">
    <source>
        <dbReference type="ARBA" id="ARBA00022737"/>
    </source>
</evidence>
<dbReference type="Proteomes" id="UP000319801">
    <property type="component" value="Unassembled WGS sequence"/>
</dbReference>
<protein>
    <submittedName>
        <fullName evidence="6">Sperm-associated antigen 16 protein</fullName>
    </submittedName>
</protein>
<dbReference type="InterPro" id="IPR001680">
    <property type="entry name" value="WD40_rpt"/>
</dbReference>
<evidence type="ECO:0000313" key="6">
    <source>
        <dbReference type="EMBL" id="TSL04405.1"/>
    </source>
</evidence>
<evidence type="ECO:0000256" key="5">
    <source>
        <dbReference type="SAM" id="MobiDB-lite"/>
    </source>
</evidence>
<dbReference type="PANTHER" id="PTHR14604">
    <property type="entry name" value="WD40 REPEAT PF20"/>
    <property type="match status" value="1"/>
</dbReference>
<dbReference type="InterPro" id="IPR036322">
    <property type="entry name" value="WD40_repeat_dom_sf"/>
</dbReference>
<dbReference type="InterPro" id="IPR019775">
    <property type="entry name" value="WD40_repeat_CS"/>
</dbReference>
<keyword evidence="1 3" id="KW-0853">WD repeat</keyword>
<feature type="coiled-coil region" evidence="4">
    <location>
        <begin position="124"/>
        <end position="193"/>
    </location>
</feature>
<dbReference type="SUPFAM" id="SSF50978">
    <property type="entry name" value="WD40 repeat-like"/>
    <property type="match status" value="1"/>
</dbReference>
<keyword evidence="4" id="KW-0175">Coiled coil</keyword>
<feature type="region of interest" description="Disordered" evidence="5">
    <location>
        <begin position="227"/>
        <end position="282"/>
    </location>
</feature>
<dbReference type="GO" id="GO:1990716">
    <property type="term" value="C:axonemal central apparatus"/>
    <property type="evidence" value="ECO:0007669"/>
    <property type="project" value="TreeGrafter"/>
</dbReference>
<feature type="repeat" description="WD" evidence="3">
    <location>
        <begin position="436"/>
        <end position="477"/>
    </location>
</feature>
<dbReference type="Gene3D" id="2.130.10.10">
    <property type="entry name" value="YVTN repeat-like/Quinoprotein amine dehydrogenase"/>
    <property type="match status" value="2"/>
</dbReference>
<keyword evidence="7" id="KW-1185">Reference proteome</keyword>
<feature type="repeat" description="WD" evidence="3">
    <location>
        <begin position="561"/>
        <end position="593"/>
    </location>
</feature>
<feature type="repeat" description="WD" evidence="3">
    <location>
        <begin position="310"/>
        <end position="351"/>
    </location>
</feature>
<accession>A0A556TXE4</accession>
<organism evidence="6 7">
    <name type="scientific">Bagarius yarrelli</name>
    <name type="common">Goonch</name>
    <name type="synonym">Bagrus yarrelli</name>
    <dbReference type="NCBI Taxonomy" id="175774"/>
    <lineage>
        <taxon>Eukaryota</taxon>
        <taxon>Metazoa</taxon>
        <taxon>Chordata</taxon>
        <taxon>Craniata</taxon>
        <taxon>Vertebrata</taxon>
        <taxon>Euteleostomi</taxon>
        <taxon>Actinopterygii</taxon>
        <taxon>Neopterygii</taxon>
        <taxon>Teleostei</taxon>
        <taxon>Ostariophysi</taxon>
        <taxon>Siluriformes</taxon>
        <taxon>Sisoridae</taxon>
        <taxon>Sisorinae</taxon>
        <taxon>Bagarius</taxon>
    </lineage>
</organism>
<dbReference type="PROSITE" id="PS00678">
    <property type="entry name" value="WD_REPEATS_1"/>
    <property type="match status" value="3"/>
</dbReference>
<feature type="repeat" description="WD" evidence="3">
    <location>
        <begin position="478"/>
        <end position="519"/>
    </location>
</feature>
<feature type="repeat" description="WD" evidence="3">
    <location>
        <begin position="352"/>
        <end position="393"/>
    </location>
</feature>
<dbReference type="PROSITE" id="PS50294">
    <property type="entry name" value="WD_REPEATS_REGION"/>
    <property type="match status" value="5"/>
</dbReference>
<gene>
    <name evidence="6" type="ORF">Baya_4085</name>
</gene>
<evidence type="ECO:0000313" key="7">
    <source>
        <dbReference type="Proteomes" id="UP000319801"/>
    </source>
</evidence>
<dbReference type="GO" id="GO:0035082">
    <property type="term" value="P:axoneme assembly"/>
    <property type="evidence" value="ECO:0007669"/>
    <property type="project" value="TreeGrafter"/>
</dbReference>
<feature type="repeat" description="WD" evidence="3">
    <location>
        <begin position="394"/>
        <end position="435"/>
    </location>
</feature>
<dbReference type="EMBL" id="VCAZ01000025">
    <property type="protein sequence ID" value="TSL04405.1"/>
    <property type="molecule type" value="Genomic_DNA"/>
</dbReference>
<reference evidence="6 7" key="1">
    <citation type="journal article" date="2019" name="Genome Biol. Evol.">
        <title>Whole-Genome Sequencing of the Giant Devil Catfish, Bagarius yarrelli.</title>
        <authorList>
            <person name="Jiang W."/>
            <person name="Lv Y."/>
            <person name="Cheng L."/>
            <person name="Yang K."/>
            <person name="Chao B."/>
            <person name="Wang X."/>
            <person name="Li Y."/>
            <person name="Pan X."/>
            <person name="You X."/>
            <person name="Zhang Y."/>
            <person name="Yang J."/>
            <person name="Li J."/>
            <person name="Zhang X."/>
            <person name="Liu S."/>
            <person name="Sun C."/>
            <person name="Yang J."/>
            <person name="Shi Q."/>
        </authorList>
    </citation>
    <scope>NUCLEOTIDE SEQUENCE [LARGE SCALE GENOMIC DNA]</scope>
    <source>
        <strain evidence="6">JWS20170419001</strain>
        <tissue evidence="6">Muscle</tissue>
    </source>
</reference>